<gene>
    <name evidence="1" type="ORF">C8E89_12224</name>
</gene>
<organism evidence="1 2">
    <name type="scientific">Mycolicibacterium moriokaense</name>
    <dbReference type="NCBI Taxonomy" id="39691"/>
    <lineage>
        <taxon>Bacteria</taxon>
        <taxon>Bacillati</taxon>
        <taxon>Actinomycetota</taxon>
        <taxon>Actinomycetes</taxon>
        <taxon>Mycobacteriales</taxon>
        <taxon>Mycobacteriaceae</taxon>
        <taxon>Mycolicibacterium</taxon>
    </lineage>
</organism>
<name>A0A318H9Q4_9MYCO</name>
<dbReference type="AlphaFoldDB" id="A0A318H9Q4"/>
<dbReference type="Proteomes" id="UP000247781">
    <property type="component" value="Unassembled WGS sequence"/>
</dbReference>
<proteinExistence type="predicted"/>
<keyword evidence="2" id="KW-1185">Reference proteome</keyword>
<sequence>MIAPPGWRFDRTDEAALISKDPRAPLAPQQTYREVFDEGSRYYPAICVARISTRCDGTRPVKDGLVTIAVNSLFVLARSNAKAM</sequence>
<reference evidence="1 2" key="2">
    <citation type="submission" date="2018-06" db="EMBL/GenBank/DDBJ databases">
        <title>Sequencing of bacterial isolates from soil warming experiment in Harvard Forest, Massachusetts, USA.</title>
        <authorList>
            <person name="Deangelis K.PhD."/>
        </authorList>
    </citation>
    <scope>NUCLEOTIDE SEQUENCE [LARGE SCALE GENOMIC DNA]</scope>
    <source>
        <strain evidence="1 2">GAS496</strain>
    </source>
</reference>
<comment type="caution">
    <text evidence="1">The sequence shown here is derived from an EMBL/GenBank/DDBJ whole genome shotgun (WGS) entry which is preliminary data.</text>
</comment>
<evidence type="ECO:0000313" key="2">
    <source>
        <dbReference type="Proteomes" id="UP000247781"/>
    </source>
</evidence>
<accession>A0A318H9Q4</accession>
<reference evidence="2" key="1">
    <citation type="submission" date="2018-05" db="EMBL/GenBank/DDBJ databases">
        <authorList>
            <person name="Deangelis K."/>
            <person name="Huntemann M."/>
            <person name="Clum A."/>
            <person name="Pillay M."/>
            <person name="Palaniappan K."/>
            <person name="Varghese N."/>
            <person name="Mikhailova N."/>
            <person name="Stamatis D."/>
            <person name="Reddy T."/>
            <person name="Daum C."/>
            <person name="Shapiro N."/>
            <person name="Ivanova N."/>
            <person name="Kyrpides N."/>
            <person name="Woyke T."/>
        </authorList>
    </citation>
    <scope>NUCLEOTIDE SEQUENCE [LARGE SCALE GENOMIC DNA]</scope>
    <source>
        <strain evidence="2">GAS496</strain>
    </source>
</reference>
<dbReference type="EMBL" id="QJJU01000022">
    <property type="protein sequence ID" value="PXX03364.1"/>
    <property type="molecule type" value="Genomic_DNA"/>
</dbReference>
<evidence type="ECO:0000313" key="1">
    <source>
        <dbReference type="EMBL" id="PXX03364.1"/>
    </source>
</evidence>
<protein>
    <submittedName>
        <fullName evidence="1">Uncharacterized protein</fullName>
    </submittedName>
</protein>